<evidence type="ECO:0000313" key="1">
    <source>
        <dbReference type="EMBL" id="CAD7236702.1"/>
    </source>
</evidence>
<dbReference type="OrthoDB" id="6354873at2759"/>
<sequence>MRTWTKVYVWVHLAAMALLSLLLRASLVSSPLSMVLGGAFAMFYASSLGALINGDMVRARWMEIIKCLVCLVMAQTLSMPLLAARAFFFLFLASGTLWATVLEGKYEGLNLH</sequence>
<reference evidence="1" key="1">
    <citation type="submission" date="2020-11" db="EMBL/GenBank/DDBJ databases">
        <authorList>
            <person name="Tran Van P."/>
        </authorList>
    </citation>
    <scope>NUCLEOTIDE SEQUENCE</scope>
</reference>
<organism evidence="1">
    <name type="scientific">Cyprideis torosa</name>
    <dbReference type="NCBI Taxonomy" id="163714"/>
    <lineage>
        <taxon>Eukaryota</taxon>
        <taxon>Metazoa</taxon>
        <taxon>Ecdysozoa</taxon>
        <taxon>Arthropoda</taxon>
        <taxon>Crustacea</taxon>
        <taxon>Oligostraca</taxon>
        <taxon>Ostracoda</taxon>
        <taxon>Podocopa</taxon>
        <taxon>Podocopida</taxon>
        <taxon>Cytherocopina</taxon>
        <taxon>Cytheroidea</taxon>
        <taxon>Cytherideidae</taxon>
        <taxon>Cyprideis</taxon>
    </lineage>
</organism>
<proteinExistence type="predicted"/>
<dbReference type="AlphaFoldDB" id="A0A7R8WRW2"/>
<name>A0A7R8WRW2_9CRUS</name>
<accession>A0A7R8WRW2</accession>
<gene>
    <name evidence="1" type="ORF">CTOB1V02_LOCUS14517</name>
</gene>
<dbReference type="EMBL" id="OB681200">
    <property type="protein sequence ID" value="CAD7236702.1"/>
    <property type="molecule type" value="Genomic_DNA"/>
</dbReference>
<protein>
    <submittedName>
        <fullName evidence="1">Uncharacterized protein</fullName>
    </submittedName>
</protein>